<dbReference type="SUPFAM" id="SSF48208">
    <property type="entry name" value="Six-hairpin glycosidases"/>
    <property type="match status" value="1"/>
</dbReference>
<reference evidence="5" key="1">
    <citation type="submission" date="2016-10" db="EMBL/GenBank/DDBJ databases">
        <authorList>
            <person name="Varghese N."/>
            <person name="Submissions S."/>
        </authorList>
    </citation>
    <scope>NUCLEOTIDE SEQUENCE [LARGE SCALE GENOMIC DNA]</scope>
    <source>
        <strain evidence="5">DSM 22017</strain>
    </source>
</reference>
<keyword evidence="5" id="KW-1185">Reference proteome</keyword>
<evidence type="ECO:0000313" key="5">
    <source>
        <dbReference type="Proteomes" id="UP000198742"/>
    </source>
</evidence>
<name>A0A1H4TJ97_9ACTN</name>
<proteinExistence type="predicted"/>
<dbReference type="InterPro" id="IPR032856">
    <property type="entry name" value="GDE_N_bis"/>
</dbReference>
<accession>A0A1H4TJ97</accession>
<gene>
    <name evidence="4" type="ORF">SAMN04489844_2532</name>
</gene>
<dbReference type="InterPro" id="IPR008928">
    <property type="entry name" value="6-hairpin_glycosidase_sf"/>
</dbReference>
<dbReference type="Proteomes" id="UP000198742">
    <property type="component" value="Unassembled WGS sequence"/>
</dbReference>
<feature type="region of interest" description="Disordered" evidence="1">
    <location>
        <begin position="1"/>
        <end position="20"/>
    </location>
</feature>
<dbReference type="InterPro" id="IPR012341">
    <property type="entry name" value="6hp_glycosidase-like_sf"/>
</dbReference>
<dbReference type="Gene3D" id="1.50.10.10">
    <property type="match status" value="1"/>
</dbReference>
<feature type="domain" description="Putative glycogen debranching enzyme N-terminal" evidence="2">
    <location>
        <begin position="44"/>
        <end position="219"/>
    </location>
</feature>
<dbReference type="Pfam" id="PF14742">
    <property type="entry name" value="GDE_N_bis"/>
    <property type="match status" value="1"/>
</dbReference>
<sequence length="707" mass="75111">MFSDKISSVTEVTHDAEPTTTPLAGPALQPLLHDLASCVAAPGVLLTSLDGQLRSGGVSGWYVADTRLLDRWELSVAGSDLDVVRADHRGADRHSFSYVARSIGDLTTADPTVRIDRHRRLDADGLHEELTIESAGAAPVDVELRIDLGSDLAAMPEIKQGRVGPRVRASSVAEGLEWASDEGVVRVVADGSDPDVSPGDGRLTWRLSVGRGSPVTVVLRATTSVAPLFGGGRPAGWSTDLDADDVRLTRLVRQGLADLEGLLLRDGDDRFLAAGSPWFLTLFGRDSLWAARMLAPIDPDLALSTLRTLARRQGSADDPATEEQPGKILHEVRKQVLDLGGQRLPPLYYGTVDATPLFVCTLADAHAWGADREQVRELVPAARRCLEWVVAQSSPSGWLTYIDRTGEGLANQGWKDSHDGIQFADGRLAEPPISLSEVQAYAYDAGVRGGALLAELGEEPVPGLEEWAADLRSRFARDFWVDDADGGHVAVALDRHGVRVDSVASNLGHLLDTGILDPDGARRVAGLLGDERLDSGFGLRTLSAASPRFSRLSYHGGSVWPHDTAIAVRGLASVGRYDDAAGLAAGLVRAAETFDDRLPELYGGDSASDVDSPSAYPAACRPQAWSAAGPIACLVALTGVRPDARSLVLRHPARTTGRLGAWTLRGLRLGGQSFDVAVASDGRVSVTLPPGSTLRVEVDDPVPSDQG</sequence>
<feature type="compositionally biased region" description="Polar residues" evidence="1">
    <location>
        <begin position="1"/>
        <end position="11"/>
    </location>
</feature>
<dbReference type="OrthoDB" id="9759959at2"/>
<evidence type="ECO:0000313" key="4">
    <source>
        <dbReference type="EMBL" id="SEC56328.1"/>
    </source>
</evidence>
<dbReference type="EMBL" id="FNRT01000002">
    <property type="protein sequence ID" value="SEC56328.1"/>
    <property type="molecule type" value="Genomic_DNA"/>
</dbReference>
<evidence type="ECO:0000259" key="3">
    <source>
        <dbReference type="Pfam" id="PF22422"/>
    </source>
</evidence>
<organism evidence="4 5">
    <name type="scientific">Nocardioides exalbidus</name>
    <dbReference type="NCBI Taxonomy" id="402596"/>
    <lineage>
        <taxon>Bacteria</taxon>
        <taxon>Bacillati</taxon>
        <taxon>Actinomycetota</taxon>
        <taxon>Actinomycetes</taxon>
        <taxon>Propionibacteriales</taxon>
        <taxon>Nocardioidaceae</taxon>
        <taxon>Nocardioides</taxon>
    </lineage>
</organism>
<dbReference type="AlphaFoldDB" id="A0A1H4TJ97"/>
<dbReference type="Pfam" id="PF22422">
    <property type="entry name" value="MGH1-like_GH"/>
    <property type="match status" value="1"/>
</dbReference>
<feature type="domain" description="Mannosylglycerate hydrolase MGH1-like glycoside hydrolase" evidence="3">
    <location>
        <begin position="454"/>
        <end position="593"/>
    </location>
</feature>
<evidence type="ECO:0000256" key="1">
    <source>
        <dbReference type="SAM" id="MobiDB-lite"/>
    </source>
</evidence>
<evidence type="ECO:0000259" key="2">
    <source>
        <dbReference type="Pfam" id="PF14742"/>
    </source>
</evidence>
<protein>
    <submittedName>
        <fullName evidence="4">Glycogen debranching enzyme (Alpha-1,6-glucosidase)</fullName>
    </submittedName>
</protein>
<dbReference type="InterPro" id="IPR054491">
    <property type="entry name" value="MGH1-like_GH"/>
</dbReference>
<dbReference type="GO" id="GO:0005975">
    <property type="term" value="P:carbohydrate metabolic process"/>
    <property type="evidence" value="ECO:0007669"/>
    <property type="project" value="InterPro"/>
</dbReference>
<dbReference type="STRING" id="402596.SAMN04489844_2532"/>